<evidence type="ECO:0000256" key="1">
    <source>
        <dbReference type="SAM" id="MobiDB-lite"/>
    </source>
</evidence>
<proteinExistence type="predicted"/>
<dbReference type="InterPro" id="IPR029058">
    <property type="entry name" value="AB_hydrolase_fold"/>
</dbReference>
<dbReference type="Pfam" id="PF26363">
    <property type="entry name" value="Phospholipase-like"/>
    <property type="match status" value="1"/>
</dbReference>
<name>A0AAU8N048_9GAMM</name>
<evidence type="ECO:0000259" key="2">
    <source>
        <dbReference type="Pfam" id="PF20410"/>
    </source>
</evidence>
<feature type="domain" description="X-Tfes XVIPCD" evidence="2">
    <location>
        <begin position="324"/>
        <end position="425"/>
    </location>
</feature>
<protein>
    <submittedName>
        <fullName evidence="3">XVIPCD domain-containing protein</fullName>
    </submittedName>
</protein>
<evidence type="ECO:0000313" key="3">
    <source>
        <dbReference type="EMBL" id="XCO76458.1"/>
    </source>
</evidence>
<sequence length="451" mass="48561">MTISTRQYAQLAQHSYDPPEITADGERPFIVADGVRFNVLKNVDRPSGYQGTIFQRQDTGEIVVAHRGSEFDRQPFEDGVIADGGMVANRANKQLKDALALTDEASEMARGMAHKYGQAPQVTVTGHSLGGCLTQLTAAKRGLNGEAFNPYGAVSLNQNVPEGGTQVINHVMAGDVVSAASKHFGKVTMYAEPVELNVLKAAGYEDSGSQLDIRNPIKAAVTGGDSHRMHHFLDVDGKGQPDRSILSQPQARELADRHRPVFEKYRGDIEDIRAGATIGAAVYRGSQAIAEEIRRHLPESAPESPFRDAHGALPAHGRHSLDPRDPGHPNRAMHEAIHTGVEHAFASKGLQVGESSDRTSAALLVNARQNGLSQVDQVVTGRQTAAGLDVFAVQGDVHDPAHKRAQVNTQVAAQIPVEASFQQLATVNQQQAVAQEQHNQDQARTQAARTV</sequence>
<accession>A0AAU8N048</accession>
<gene>
    <name evidence="3" type="ORF">ABU614_06640</name>
</gene>
<dbReference type="Gene3D" id="3.40.50.1820">
    <property type="entry name" value="alpha/beta hydrolase"/>
    <property type="match status" value="1"/>
</dbReference>
<dbReference type="InterPro" id="IPR046519">
    <property type="entry name" value="X-Tfes_XVIPCD"/>
</dbReference>
<dbReference type="RefSeq" id="WP_363799816.1">
    <property type="nucleotide sequence ID" value="NZ_CP159925.1"/>
</dbReference>
<feature type="region of interest" description="Disordered" evidence="1">
    <location>
        <begin position="299"/>
        <end position="326"/>
    </location>
</feature>
<dbReference type="EMBL" id="CP159925">
    <property type="protein sequence ID" value="XCO76458.1"/>
    <property type="molecule type" value="Genomic_DNA"/>
</dbReference>
<organism evidence="3">
    <name type="scientific">Lysobacter firmicutimachus</name>
    <dbReference type="NCBI Taxonomy" id="1792846"/>
    <lineage>
        <taxon>Bacteria</taxon>
        <taxon>Pseudomonadati</taxon>
        <taxon>Pseudomonadota</taxon>
        <taxon>Gammaproteobacteria</taxon>
        <taxon>Lysobacterales</taxon>
        <taxon>Lysobacteraceae</taxon>
        <taxon>Lysobacter</taxon>
    </lineage>
</organism>
<dbReference type="Pfam" id="PF20410">
    <property type="entry name" value="X-Tfes_XVIPCD"/>
    <property type="match status" value="1"/>
</dbReference>
<dbReference type="SUPFAM" id="SSF53474">
    <property type="entry name" value="alpha/beta-Hydrolases"/>
    <property type="match status" value="1"/>
</dbReference>
<dbReference type="AlphaFoldDB" id="A0AAU8N048"/>
<reference evidence="3" key="1">
    <citation type="submission" date="2024-06" db="EMBL/GenBank/DDBJ databases">
        <authorList>
            <person name="Li S."/>
        </authorList>
    </citation>
    <scope>NUCLEOTIDE SEQUENCE</scope>
    <source>
        <strain evidence="3">SR10</strain>
    </source>
</reference>